<gene>
    <name evidence="9" type="ORF">SAMN05421593_2060</name>
</gene>
<dbReference type="PANTHER" id="PTHR43226:SF4">
    <property type="entry name" value="XAA-PRO AMINOPEPTIDASE 3"/>
    <property type="match status" value="1"/>
</dbReference>
<comment type="cofactor">
    <cofactor evidence="2">
        <name>Mn(2+)</name>
        <dbReference type="ChEBI" id="CHEBI:29035"/>
    </cofactor>
</comment>
<dbReference type="Pfam" id="PF05195">
    <property type="entry name" value="AMP_N"/>
    <property type="match status" value="1"/>
</dbReference>
<dbReference type="Proteomes" id="UP000198561">
    <property type="component" value="Unassembled WGS sequence"/>
</dbReference>
<evidence type="ECO:0000256" key="6">
    <source>
        <dbReference type="ARBA" id="ARBA00022801"/>
    </source>
</evidence>
<dbReference type="EMBL" id="FNWQ01000002">
    <property type="protein sequence ID" value="SEH32983.1"/>
    <property type="molecule type" value="Genomic_DNA"/>
</dbReference>
<dbReference type="SUPFAM" id="SSF55920">
    <property type="entry name" value="Creatinase/aminopeptidase"/>
    <property type="match status" value="1"/>
</dbReference>
<organism evidence="9 10">
    <name type="scientific">Chryseobacterium culicis</name>
    <dbReference type="NCBI Taxonomy" id="680127"/>
    <lineage>
        <taxon>Bacteria</taxon>
        <taxon>Pseudomonadati</taxon>
        <taxon>Bacteroidota</taxon>
        <taxon>Flavobacteriia</taxon>
        <taxon>Flavobacteriales</taxon>
        <taxon>Weeksellaceae</taxon>
        <taxon>Chryseobacterium group</taxon>
        <taxon>Chryseobacterium</taxon>
    </lineage>
</organism>
<dbReference type="InterPro" id="IPR036005">
    <property type="entry name" value="Creatinase/aminopeptidase-like"/>
</dbReference>
<dbReference type="RefSeq" id="WP_089692154.1">
    <property type="nucleotide sequence ID" value="NZ_FNWQ01000002.1"/>
</dbReference>
<reference evidence="9 10" key="1">
    <citation type="submission" date="2016-10" db="EMBL/GenBank/DDBJ databases">
        <authorList>
            <person name="de Groot N.N."/>
        </authorList>
    </citation>
    <scope>NUCLEOTIDE SEQUENCE [LARGE SCALE GENOMIC DNA]</scope>
    <source>
        <strain evidence="9 10">DSM 23031</strain>
    </source>
</reference>
<evidence type="ECO:0000256" key="1">
    <source>
        <dbReference type="ARBA" id="ARBA00001424"/>
    </source>
</evidence>
<dbReference type="GO" id="GO:0030145">
    <property type="term" value="F:manganese ion binding"/>
    <property type="evidence" value="ECO:0007669"/>
    <property type="project" value="InterPro"/>
</dbReference>
<dbReference type="EC" id="3.4.11.9" evidence="4"/>
<keyword evidence="5" id="KW-0479">Metal-binding</keyword>
<dbReference type="PANTHER" id="PTHR43226">
    <property type="entry name" value="XAA-PRO AMINOPEPTIDASE 3"/>
    <property type="match status" value="1"/>
</dbReference>
<evidence type="ECO:0000256" key="5">
    <source>
        <dbReference type="ARBA" id="ARBA00022723"/>
    </source>
</evidence>
<evidence type="ECO:0000313" key="9">
    <source>
        <dbReference type="EMBL" id="SEH32983.1"/>
    </source>
</evidence>
<evidence type="ECO:0000256" key="3">
    <source>
        <dbReference type="ARBA" id="ARBA00008766"/>
    </source>
</evidence>
<dbReference type="InterPro" id="IPR000994">
    <property type="entry name" value="Pept_M24"/>
</dbReference>
<comment type="similarity">
    <text evidence="3">Belongs to the peptidase M24B family.</text>
</comment>
<dbReference type="CDD" id="cd01087">
    <property type="entry name" value="Prolidase"/>
    <property type="match status" value="1"/>
</dbReference>
<comment type="catalytic activity">
    <reaction evidence="1">
        <text>Release of any N-terminal amino acid, including proline, that is linked to proline, even from a dipeptide or tripeptide.</text>
        <dbReference type="EC" id="3.4.11.9"/>
    </reaction>
</comment>
<accession>A0A1H6HGB9</accession>
<name>A0A1H6HGB9_CHRCI</name>
<dbReference type="SMART" id="SM01011">
    <property type="entry name" value="AMP_N"/>
    <property type="match status" value="1"/>
</dbReference>
<evidence type="ECO:0000256" key="7">
    <source>
        <dbReference type="ARBA" id="ARBA00023211"/>
    </source>
</evidence>
<keyword evidence="9" id="KW-0645">Protease</keyword>
<dbReference type="GO" id="GO:0006508">
    <property type="term" value="P:proteolysis"/>
    <property type="evidence" value="ECO:0007669"/>
    <property type="project" value="TreeGrafter"/>
</dbReference>
<proteinExistence type="inferred from homology"/>
<dbReference type="GO" id="GO:0070006">
    <property type="term" value="F:metalloaminopeptidase activity"/>
    <property type="evidence" value="ECO:0007669"/>
    <property type="project" value="InterPro"/>
</dbReference>
<evidence type="ECO:0000313" key="10">
    <source>
        <dbReference type="Proteomes" id="UP000198561"/>
    </source>
</evidence>
<dbReference type="GO" id="GO:0005829">
    <property type="term" value="C:cytosol"/>
    <property type="evidence" value="ECO:0007669"/>
    <property type="project" value="TreeGrafter"/>
</dbReference>
<evidence type="ECO:0000259" key="8">
    <source>
        <dbReference type="SMART" id="SM01011"/>
    </source>
</evidence>
<keyword evidence="9" id="KW-0031">Aminopeptidase</keyword>
<keyword evidence="6" id="KW-0378">Hydrolase</keyword>
<keyword evidence="7" id="KW-0464">Manganese</keyword>
<dbReference type="Gene3D" id="3.90.230.10">
    <property type="entry name" value="Creatinase/methionine aminopeptidase superfamily"/>
    <property type="match status" value="1"/>
</dbReference>
<sequence>MFSAATYQERRTVLQTNVENGILLFLGNIENPVNFEHNPYYFRQDSTYLYYFGIQEPRIAAVVDIDEDKTIIFGDELSIDDIVWMGRQETLKEKSLKSGVQEILPYTELSSYLAKALASGRKVHYLPPYQSANKILLSDLLGITISALQPSVEMIKAVVKQRSVKETREIVQIEEAVTVSNEMHLLAMRLARPGVKEYEIANAIQYLAANKECHMSYPPIVTVNGGILHNHYRLNTMKDGDLFLNDSGAETAMGYAGDLTRTFPVGKAFTTKQKEMYEVVLNAFNNAQSLLKPGVRFKDIHLKAAQNLVEGLIELGLMKGNAEEAVKKHAHTLFFQCGLGHMMGLDVHDMEDLGEQYIGYTEEEPKDTQTFGLKSLRLGKELESGFVVTVEPGIYMIPDLIDMWQAESRNADFINYDKVNEYRNFGGIRVEDDFLITDEGYRLLGNGLIKTVEEIENYRAEYLA</sequence>
<dbReference type="SUPFAM" id="SSF53092">
    <property type="entry name" value="Creatinase/prolidase N-terminal domain"/>
    <property type="match status" value="1"/>
</dbReference>
<dbReference type="STRING" id="680127.SAMN05421593_2060"/>
<dbReference type="InterPro" id="IPR007865">
    <property type="entry name" value="Aminopep_P_N"/>
</dbReference>
<evidence type="ECO:0000256" key="4">
    <source>
        <dbReference type="ARBA" id="ARBA00012574"/>
    </source>
</evidence>
<protein>
    <recommendedName>
        <fullName evidence="4">Xaa-Pro aminopeptidase</fullName>
        <ecNumber evidence="4">3.4.11.9</ecNumber>
    </recommendedName>
</protein>
<dbReference type="InterPro" id="IPR052433">
    <property type="entry name" value="X-Pro_dipept-like"/>
</dbReference>
<dbReference type="OrthoDB" id="9806388at2"/>
<feature type="domain" description="Aminopeptidase P N-terminal" evidence="8">
    <location>
        <begin position="2"/>
        <end position="134"/>
    </location>
</feature>
<evidence type="ECO:0000256" key="2">
    <source>
        <dbReference type="ARBA" id="ARBA00001936"/>
    </source>
</evidence>
<dbReference type="InterPro" id="IPR029149">
    <property type="entry name" value="Creatin/AminoP/Spt16_N"/>
</dbReference>
<dbReference type="AlphaFoldDB" id="A0A1H6HGB9"/>
<dbReference type="Gene3D" id="3.40.350.10">
    <property type="entry name" value="Creatinase/prolidase N-terminal domain"/>
    <property type="match status" value="1"/>
</dbReference>
<dbReference type="Pfam" id="PF00557">
    <property type="entry name" value="Peptidase_M24"/>
    <property type="match status" value="1"/>
</dbReference>